<dbReference type="SUPFAM" id="SSF53720">
    <property type="entry name" value="ALDH-like"/>
    <property type="match status" value="1"/>
</dbReference>
<feature type="domain" description="Aldehyde dehydrogenase" evidence="5">
    <location>
        <begin position="56"/>
        <end position="512"/>
    </location>
</feature>
<gene>
    <name evidence="6" type="ORF">D9758_014018</name>
</gene>
<dbReference type="InterPro" id="IPR016163">
    <property type="entry name" value="Ald_DH_C"/>
</dbReference>
<feature type="active site" evidence="3">
    <location>
        <position position="270"/>
    </location>
</feature>
<dbReference type="InterPro" id="IPR029510">
    <property type="entry name" value="Ald_DH_CS_GLU"/>
</dbReference>
<sequence>MWNILSPNFPYSDVDNDRLIKPESNHRYSIPLVYNQHPSHRKSQTGKTRLTMTAYTSFDEIQQIHTELRKTFNSRVTVPLEWRQHQILQLARMLKENHERFAEAILKDLNKPAFEVYLCEINPVMERAVLTAQQLSEWAKVENREEHIKKEHQKSWKPRVYREPKGVGLVIAPWNYPLILSLQPLLGAIAAGCCCVIKPSEVAAHYAGILAELVPKYLDQSAFRVVLGAVSETTKLLELKWDHIFYTGNSTVARIISAAAAKHLTPVTLELGGKSPVIIDPNFNSPNTCGVDSLSGLALAAKRVFFGKTNNAGQICVAPDYVLLPTKGNAKAKEELEEGFKQAFRSSFPSDQPGPLSDSSPSYSKIINSNHFSRLSSLLSQSRGRIVCGGKSDEKTCRIEPTVLFDVEEDDSLMQGENFGPVLPVLEVGTVEDAVEFVRSERRVGHPLVLYVFSDDDEFKKKVRENTTSGNIIFNDTFIQLDVNEIPFGGVGESGQGRQVLRYTYEEFSYQRSSVEIPKEIEPIFASRYPPYTRASFDLMCKPGLEIKIPETTPSSGLKV</sequence>
<dbReference type="EMBL" id="JAACJM010000078">
    <property type="protein sequence ID" value="KAF5349840.1"/>
    <property type="molecule type" value="Genomic_DNA"/>
</dbReference>
<keyword evidence="7" id="KW-1185">Reference proteome</keyword>
<dbReference type="GO" id="GO:0005737">
    <property type="term" value="C:cytoplasm"/>
    <property type="evidence" value="ECO:0007669"/>
    <property type="project" value="TreeGrafter"/>
</dbReference>
<accession>A0A8H5FU54</accession>
<proteinExistence type="inferred from homology"/>
<dbReference type="FunFam" id="3.40.605.10:FF:000004">
    <property type="entry name" value="Aldehyde dehydrogenase"/>
    <property type="match status" value="1"/>
</dbReference>
<dbReference type="Gene3D" id="3.40.309.10">
    <property type="entry name" value="Aldehyde Dehydrogenase, Chain A, domain 2"/>
    <property type="match status" value="1"/>
</dbReference>
<dbReference type="PANTHER" id="PTHR43570:SF16">
    <property type="entry name" value="ALDEHYDE DEHYDROGENASE TYPE III, ISOFORM Q"/>
    <property type="match status" value="1"/>
</dbReference>
<dbReference type="PROSITE" id="PS00687">
    <property type="entry name" value="ALDEHYDE_DEHYDR_GLU"/>
    <property type="match status" value="1"/>
</dbReference>
<dbReference type="AlphaFoldDB" id="A0A8H5FU54"/>
<evidence type="ECO:0000256" key="1">
    <source>
        <dbReference type="ARBA" id="ARBA00009986"/>
    </source>
</evidence>
<evidence type="ECO:0000256" key="2">
    <source>
        <dbReference type="ARBA" id="ARBA00023002"/>
    </source>
</evidence>
<comment type="caution">
    <text evidence="6">The sequence shown here is derived from an EMBL/GenBank/DDBJ whole genome shotgun (WGS) entry which is preliminary data.</text>
</comment>
<evidence type="ECO:0000256" key="3">
    <source>
        <dbReference type="PROSITE-ProRule" id="PRU10007"/>
    </source>
</evidence>
<dbReference type="InterPro" id="IPR016162">
    <property type="entry name" value="Ald_DH_N"/>
</dbReference>
<dbReference type="Gene3D" id="3.40.605.10">
    <property type="entry name" value="Aldehyde Dehydrogenase, Chain A, domain 1"/>
    <property type="match status" value="1"/>
</dbReference>
<protein>
    <recommendedName>
        <fullName evidence="5">Aldehyde dehydrogenase domain-containing protein</fullName>
    </recommendedName>
</protein>
<dbReference type="Pfam" id="PF00171">
    <property type="entry name" value="Aldedh"/>
    <property type="match status" value="1"/>
</dbReference>
<keyword evidence="2 4" id="KW-0560">Oxidoreductase</keyword>
<dbReference type="InterPro" id="IPR015590">
    <property type="entry name" value="Aldehyde_DH_dom"/>
</dbReference>
<name>A0A8H5FU54_9AGAR</name>
<evidence type="ECO:0000313" key="7">
    <source>
        <dbReference type="Proteomes" id="UP000559256"/>
    </source>
</evidence>
<organism evidence="6 7">
    <name type="scientific">Tetrapyrgos nigripes</name>
    <dbReference type="NCBI Taxonomy" id="182062"/>
    <lineage>
        <taxon>Eukaryota</taxon>
        <taxon>Fungi</taxon>
        <taxon>Dikarya</taxon>
        <taxon>Basidiomycota</taxon>
        <taxon>Agaricomycotina</taxon>
        <taxon>Agaricomycetes</taxon>
        <taxon>Agaricomycetidae</taxon>
        <taxon>Agaricales</taxon>
        <taxon>Marasmiineae</taxon>
        <taxon>Marasmiaceae</taxon>
        <taxon>Tetrapyrgos</taxon>
    </lineage>
</organism>
<reference evidence="6 7" key="1">
    <citation type="journal article" date="2020" name="ISME J.">
        <title>Uncovering the hidden diversity of litter-decomposition mechanisms in mushroom-forming fungi.</title>
        <authorList>
            <person name="Floudas D."/>
            <person name="Bentzer J."/>
            <person name="Ahren D."/>
            <person name="Johansson T."/>
            <person name="Persson P."/>
            <person name="Tunlid A."/>
        </authorList>
    </citation>
    <scope>NUCLEOTIDE SEQUENCE [LARGE SCALE GENOMIC DNA]</scope>
    <source>
        <strain evidence="6 7">CBS 291.85</strain>
    </source>
</reference>
<dbReference type="GO" id="GO:0006081">
    <property type="term" value="P:aldehyde metabolic process"/>
    <property type="evidence" value="ECO:0007669"/>
    <property type="project" value="InterPro"/>
</dbReference>
<dbReference type="InterPro" id="IPR012394">
    <property type="entry name" value="Aldehyde_DH_NAD(P)"/>
</dbReference>
<dbReference type="GO" id="GO:0004029">
    <property type="term" value="F:aldehyde dehydrogenase (NAD+) activity"/>
    <property type="evidence" value="ECO:0007669"/>
    <property type="project" value="TreeGrafter"/>
</dbReference>
<evidence type="ECO:0000259" key="5">
    <source>
        <dbReference type="Pfam" id="PF00171"/>
    </source>
</evidence>
<comment type="similarity">
    <text evidence="1 4">Belongs to the aldehyde dehydrogenase family.</text>
</comment>
<evidence type="ECO:0000256" key="4">
    <source>
        <dbReference type="RuleBase" id="RU003345"/>
    </source>
</evidence>
<dbReference type="PANTHER" id="PTHR43570">
    <property type="entry name" value="ALDEHYDE DEHYDROGENASE"/>
    <property type="match status" value="1"/>
</dbReference>
<dbReference type="InterPro" id="IPR016161">
    <property type="entry name" value="Ald_DH/histidinol_DH"/>
</dbReference>
<dbReference type="OrthoDB" id="440325at2759"/>
<dbReference type="Proteomes" id="UP000559256">
    <property type="component" value="Unassembled WGS sequence"/>
</dbReference>
<evidence type="ECO:0000313" key="6">
    <source>
        <dbReference type="EMBL" id="KAF5349840.1"/>
    </source>
</evidence>